<evidence type="ECO:0000313" key="3">
    <source>
        <dbReference type="Proteomes" id="UP000318053"/>
    </source>
</evidence>
<keyword evidence="3" id="KW-1185">Reference proteome</keyword>
<feature type="signal peptide" evidence="1">
    <location>
        <begin position="1"/>
        <end position="21"/>
    </location>
</feature>
<accession>A0A5C5WMF3</accession>
<organism evidence="2 3">
    <name type="scientific">Allorhodopirellula solitaria</name>
    <dbReference type="NCBI Taxonomy" id="2527987"/>
    <lineage>
        <taxon>Bacteria</taxon>
        <taxon>Pseudomonadati</taxon>
        <taxon>Planctomycetota</taxon>
        <taxon>Planctomycetia</taxon>
        <taxon>Pirellulales</taxon>
        <taxon>Pirellulaceae</taxon>
        <taxon>Allorhodopirellula</taxon>
    </lineage>
</organism>
<reference evidence="2 3" key="1">
    <citation type="submission" date="2019-02" db="EMBL/GenBank/DDBJ databases">
        <title>Deep-cultivation of Planctomycetes and their phenomic and genomic characterization uncovers novel biology.</title>
        <authorList>
            <person name="Wiegand S."/>
            <person name="Jogler M."/>
            <person name="Boedeker C."/>
            <person name="Pinto D."/>
            <person name="Vollmers J."/>
            <person name="Rivas-Marin E."/>
            <person name="Kohn T."/>
            <person name="Peeters S.H."/>
            <person name="Heuer A."/>
            <person name="Rast P."/>
            <person name="Oberbeckmann S."/>
            <person name="Bunk B."/>
            <person name="Jeske O."/>
            <person name="Meyerdierks A."/>
            <person name="Storesund J.E."/>
            <person name="Kallscheuer N."/>
            <person name="Luecker S."/>
            <person name="Lage O.M."/>
            <person name="Pohl T."/>
            <person name="Merkel B.J."/>
            <person name="Hornburger P."/>
            <person name="Mueller R.-W."/>
            <person name="Bruemmer F."/>
            <person name="Labrenz M."/>
            <person name="Spormann A.M."/>
            <person name="Op Den Camp H."/>
            <person name="Overmann J."/>
            <person name="Amann R."/>
            <person name="Jetten M.S.M."/>
            <person name="Mascher T."/>
            <person name="Medema M.H."/>
            <person name="Devos D.P."/>
            <person name="Kaster A.-K."/>
            <person name="Ovreas L."/>
            <person name="Rohde M."/>
            <person name="Galperin M.Y."/>
            <person name="Jogler C."/>
        </authorList>
    </citation>
    <scope>NUCLEOTIDE SEQUENCE [LARGE SCALE GENOMIC DNA]</scope>
    <source>
        <strain evidence="2 3">CA85</strain>
    </source>
</reference>
<dbReference type="AlphaFoldDB" id="A0A5C5WMF3"/>
<name>A0A5C5WMF3_9BACT</name>
<proteinExistence type="predicted"/>
<gene>
    <name evidence="2" type="ORF">CA85_51850</name>
</gene>
<dbReference type="RefSeq" id="WP_146394228.1">
    <property type="nucleotide sequence ID" value="NZ_SJPK01000039.1"/>
</dbReference>
<dbReference type="EMBL" id="SJPK01000039">
    <property type="protein sequence ID" value="TWT51798.1"/>
    <property type="molecule type" value="Genomic_DNA"/>
</dbReference>
<evidence type="ECO:0008006" key="4">
    <source>
        <dbReference type="Google" id="ProtNLM"/>
    </source>
</evidence>
<protein>
    <recommendedName>
        <fullName evidence="4">Secreted protein</fullName>
    </recommendedName>
</protein>
<feature type="chain" id="PRO_5022949302" description="Secreted protein" evidence="1">
    <location>
        <begin position="22"/>
        <end position="59"/>
    </location>
</feature>
<comment type="caution">
    <text evidence="2">The sequence shown here is derived from an EMBL/GenBank/DDBJ whole genome shotgun (WGS) entry which is preliminary data.</text>
</comment>
<keyword evidence="1" id="KW-0732">Signal</keyword>
<sequence length="59" mass="6350" precursor="true">MLSKRLFAFFCAGFLAVVTQMGCGPDNSATVSDVDDSVVHTEEEMEEMGSQNAADMNSQ</sequence>
<dbReference type="OrthoDB" id="9926847at2"/>
<dbReference type="Proteomes" id="UP000318053">
    <property type="component" value="Unassembled WGS sequence"/>
</dbReference>
<evidence type="ECO:0000313" key="2">
    <source>
        <dbReference type="EMBL" id="TWT51798.1"/>
    </source>
</evidence>
<evidence type="ECO:0000256" key="1">
    <source>
        <dbReference type="SAM" id="SignalP"/>
    </source>
</evidence>